<feature type="compositionally biased region" description="Polar residues" evidence="1">
    <location>
        <begin position="343"/>
        <end position="353"/>
    </location>
</feature>
<dbReference type="AlphaFoldDB" id="A0A9Q0LHV9"/>
<dbReference type="EMBL" id="JAPDFW010000076">
    <property type="protein sequence ID" value="KAJ5073187.1"/>
    <property type="molecule type" value="Genomic_DNA"/>
</dbReference>
<dbReference type="Proteomes" id="UP001149090">
    <property type="component" value="Unassembled WGS sequence"/>
</dbReference>
<protein>
    <submittedName>
        <fullName evidence="2">Uncharacterized protein</fullName>
    </submittedName>
</protein>
<gene>
    <name evidence="2" type="ORF">M0811_08869</name>
</gene>
<feature type="region of interest" description="Disordered" evidence="1">
    <location>
        <begin position="450"/>
        <end position="514"/>
    </location>
</feature>
<feature type="region of interest" description="Disordered" evidence="1">
    <location>
        <begin position="341"/>
        <end position="389"/>
    </location>
</feature>
<evidence type="ECO:0000256" key="1">
    <source>
        <dbReference type="SAM" id="MobiDB-lite"/>
    </source>
</evidence>
<feature type="compositionally biased region" description="Polar residues" evidence="1">
    <location>
        <begin position="450"/>
        <end position="494"/>
    </location>
</feature>
<comment type="caution">
    <text evidence="2">The sequence shown here is derived from an EMBL/GenBank/DDBJ whole genome shotgun (WGS) entry which is preliminary data.</text>
</comment>
<keyword evidence="3" id="KW-1185">Reference proteome</keyword>
<sequence length="543" mass="63685">MLEKKHVKFGFLLPSLNLKQYDKLSEIQLLQILSRITNVTNINERTLRLQQDIDLMENTKENNRTVSLEQVEQSTKNVRHFLHSLLISQKTVTELEIESQPQKEIRKEKGKIVAKGYIARNESPKITPIIKFQLEELLRHKIQQIQEISDQIFSFSQNRTENTGVFNMIPNEMGIPKNPQEPLMKSSEDFFPESEESFSLDSPQQSLKKNMENMSLNRENFSARTPQEYTQTYFGQPTDQLQNRDILNKSNTPNTNGDIHPYSHPGPGLYQQFPNGMRRTVDERTNPQFIPNQQSPYWQENDNPRTPSPMMSEIPQISPYKNGYYEQNIPSWTQIPTRKYPQNRFSQTPQDSSPLDHPGLNENSHPDFQFKNFSAEDHRNPNIKSNNSMFSFPDNYESLKTSYSHKLQIPSRNQNYSIQNQYAQNSQFKNSQINQEDFNFQNSQFKNSQTNHRDFNFQNSPNSQFKNSQTNQEDFNFQNSPNSQFKNSQINHQDFNFQNPPNSQNQFPHNKNTDYFGNSLSSYSIFSPNQHTLYQISKPRSFK</sequence>
<organism evidence="2 3">
    <name type="scientific">Anaeramoeba ignava</name>
    <name type="common">Anaerobic marine amoeba</name>
    <dbReference type="NCBI Taxonomy" id="1746090"/>
    <lineage>
        <taxon>Eukaryota</taxon>
        <taxon>Metamonada</taxon>
        <taxon>Anaeramoebidae</taxon>
        <taxon>Anaeramoeba</taxon>
    </lineage>
</organism>
<reference evidence="2" key="1">
    <citation type="submission" date="2022-10" db="EMBL/GenBank/DDBJ databases">
        <title>Novel sulphate-reducing endosymbionts in the free-living metamonad Anaeramoeba.</title>
        <authorList>
            <person name="Jerlstrom-Hultqvist J."/>
            <person name="Cepicka I."/>
            <person name="Gallot-Lavallee L."/>
            <person name="Salas-Leiva D."/>
            <person name="Curtis B.A."/>
            <person name="Zahonova K."/>
            <person name="Pipaliya S."/>
            <person name="Dacks J."/>
            <person name="Roger A.J."/>
        </authorList>
    </citation>
    <scope>NUCLEOTIDE SEQUENCE</scope>
    <source>
        <strain evidence="2">BMAN</strain>
    </source>
</reference>
<proteinExistence type="predicted"/>
<evidence type="ECO:0000313" key="3">
    <source>
        <dbReference type="Proteomes" id="UP001149090"/>
    </source>
</evidence>
<evidence type="ECO:0000313" key="2">
    <source>
        <dbReference type="EMBL" id="KAJ5073187.1"/>
    </source>
</evidence>
<feature type="region of interest" description="Disordered" evidence="1">
    <location>
        <begin position="289"/>
        <end position="310"/>
    </location>
</feature>
<feature type="compositionally biased region" description="Low complexity" evidence="1">
    <location>
        <begin position="495"/>
        <end position="510"/>
    </location>
</feature>
<feature type="compositionally biased region" description="Polar residues" evidence="1">
    <location>
        <begin position="289"/>
        <end position="305"/>
    </location>
</feature>
<name>A0A9Q0LHV9_ANAIG</name>
<accession>A0A9Q0LHV9</accession>